<dbReference type="EMBL" id="KB203619">
    <property type="protein sequence ID" value="ESO83697.1"/>
    <property type="molecule type" value="Genomic_DNA"/>
</dbReference>
<sequence>MYRTNLQYRNKQKQKSSNKYHQNTNYRVKVNKLRNKRRITKRKEMSSIDKVIN</sequence>
<evidence type="ECO:0000313" key="2">
    <source>
        <dbReference type="EMBL" id="ESO83697.1"/>
    </source>
</evidence>
<protein>
    <submittedName>
        <fullName evidence="2">Uncharacterized protein</fullName>
    </submittedName>
</protein>
<gene>
    <name evidence="2" type="ORF">LOTGIDRAFT_146442</name>
</gene>
<organism evidence="2 3">
    <name type="scientific">Lottia gigantea</name>
    <name type="common">Giant owl limpet</name>
    <dbReference type="NCBI Taxonomy" id="225164"/>
    <lineage>
        <taxon>Eukaryota</taxon>
        <taxon>Metazoa</taxon>
        <taxon>Spiralia</taxon>
        <taxon>Lophotrochozoa</taxon>
        <taxon>Mollusca</taxon>
        <taxon>Gastropoda</taxon>
        <taxon>Patellogastropoda</taxon>
        <taxon>Lottioidea</taxon>
        <taxon>Lottiidae</taxon>
        <taxon>Lottia</taxon>
    </lineage>
</organism>
<keyword evidence="3" id="KW-1185">Reference proteome</keyword>
<dbReference type="CTD" id="20235108"/>
<feature type="non-terminal residue" evidence="2">
    <location>
        <position position="53"/>
    </location>
</feature>
<name>V3ZHL5_LOTGI</name>
<evidence type="ECO:0000313" key="3">
    <source>
        <dbReference type="Proteomes" id="UP000030746"/>
    </source>
</evidence>
<evidence type="ECO:0000256" key="1">
    <source>
        <dbReference type="SAM" id="MobiDB-lite"/>
    </source>
</evidence>
<reference evidence="2 3" key="1">
    <citation type="journal article" date="2013" name="Nature">
        <title>Insights into bilaterian evolution from three spiralian genomes.</title>
        <authorList>
            <person name="Simakov O."/>
            <person name="Marletaz F."/>
            <person name="Cho S.J."/>
            <person name="Edsinger-Gonzales E."/>
            <person name="Havlak P."/>
            <person name="Hellsten U."/>
            <person name="Kuo D.H."/>
            <person name="Larsson T."/>
            <person name="Lv J."/>
            <person name="Arendt D."/>
            <person name="Savage R."/>
            <person name="Osoegawa K."/>
            <person name="de Jong P."/>
            <person name="Grimwood J."/>
            <person name="Chapman J.A."/>
            <person name="Shapiro H."/>
            <person name="Aerts A."/>
            <person name="Otillar R.P."/>
            <person name="Terry A.Y."/>
            <person name="Boore J.L."/>
            <person name="Grigoriev I.V."/>
            <person name="Lindberg D.R."/>
            <person name="Seaver E.C."/>
            <person name="Weisblat D.A."/>
            <person name="Putnam N.H."/>
            <person name="Rokhsar D.S."/>
        </authorList>
    </citation>
    <scope>NUCLEOTIDE SEQUENCE [LARGE SCALE GENOMIC DNA]</scope>
</reference>
<accession>V3ZHL5</accession>
<feature type="region of interest" description="Disordered" evidence="1">
    <location>
        <begin position="1"/>
        <end position="23"/>
    </location>
</feature>
<dbReference type="GeneID" id="20235108"/>
<dbReference type="RefSeq" id="XP_009065614.1">
    <property type="nucleotide sequence ID" value="XM_009067366.1"/>
</dbReference>
<dbReference type="HOGENOM" id="CLU_207563_0_0_1"/>
<dbReference type="AlphaFoldDB" id="V3ZHL5"/>
<proteinExistence type="predicted"/>
<dbReference type="Proteomes" id="UP000030746">
    <property type="component" value="Unassembled WGS sequence"/>
</dbReference>
<dbReference type="KEGG" id="lgi:LOTGIDRAFT_146442"/>